<feature type="region of interest" description="Disordered" evidence="1">
    <location>
        <begin position="1"/>
        <end position="28"/>
    </location>
</feature>
<organism evidence="2 3">
    <name type="scientific">Chionoecetes opilio</name>
    <name type="common">Atlantic snow crab</name>
    <name type="synonym">Cancer opilio</name>
    <dbReference type="NCBI Taxonomy" id="41210"/>
    <lineage>
        <taxon>Eukaryota</taxon>
        <taxon>Metazoa</taxon>
        <taxon>Ecdysozoa</taxon>
        <taxon>Arthropoda</taxon>
        <taxon>Crustacea</taxon>
        <taxon>Multicrustacea</taxon>
        <taxon>Malacostraca</taxon>
        <taxon>Eumalacostraca</taxon>
        <taxon>Eucarida</taxon>
        <taxon>Decapoda</taxon>
        <taxon>Pleocyemata</taxon>
        <taxon>Brachyura</taxon>
        <taxon>Eubrachyura</taxon>
        <taxon>Majoidea</taxon>
        <taxon>Majidae</taxon>
        <taxon>Chionoecetes</taxon>
    </lineage>
</organism>
<dbReference type="AlphaFoldDB" id="A0A8J4Y6H1"/>
<accession>A0A8J4Y6H1</accession>
<comment type="caution">
    <text evidence="2">The sequence shown here is derived from an EMBL/GenBank/DDBJ whole genome shotgun (WGS) entry which is preliminary data.</text>
</comment>
<dbReference type="EMBL" id="JACEEZ010019399">
    <property type="protein sequence ID" value="KAG0715775.1"/>
    <property type="molecule type" value="Genomic_DNA"/>
</dbReference>
<feature type="compositionally biased region" description="Basic residues" evidence="1">
    <location>
        <begin position="98"/>
        <end position="109"/>
    </location>
</feature>
<evidence type="ECO:0000313" key="2">
    <source>
        <dbReference type="EMBL" id="KAG0715775.1"/>
    </source>
</evidence>
<feature type="region of interest" description="Disordered" evidence="1">
    <location>
        <begin position="150"/>
        <end position="175"/>
    </location>
</feature>
<feature type="compositionally biased region" description="Polar residues" evidence="1">
    <location>
        <begin position="41"/>
        <end position="50"/>
    </location>
</feature>
<feature type="region of interest" description="Disordered" evidence="1">
    <location>
        <begin position="41"/>
        <end position="74"/>
    </location>
</feature>
<dbReference type="Proteomes" id="UP000770661">
    <property type="component" value="Unassembled WGS sequence"/>
</dbReference>
<feature type="region of interest" description="Disordered" evidence="1">
    <location>
        <begin position="92"/>
        <end position="114"/>
    </location>
</feature>
<evidence type="ECO:0000256" key="1">
    <source>
        <dbReference type="SAM" id="MobiDB-lite"/>
    </source>
</evidence>
<evidence type="ECO:0000313" key="3">
    <source>
        <dbReference type="Proteomes" id="UP000770661"/>
    </source>
</evidence>
<sequence length="175" mass="19262">MDPRTMAGHSHSTATATDPAFRDDLLDGGLGPACLVPQWSEASPSWQGEQADTGAPWPPLGASSLGHHPEEDSRCAAPLSLHQMKPGCLGAQTAASERHRRAMNGRKQRSRDTERQLKAQLQRLKQEQDVLAAERSRLQQVTAIMEHELRRRDDAAQRLTPPADPRADTDCLSLY</sequence>
<gene>
    <name evidence="2" type="ORF">GWK47_011193</name>
</gene>
<keyword evidence="3" id="KW-1185">Reference proteome</keyword>
<name>A0A8J4Y6H1_CHIOP</name>
<proteinExistence type="predicted"/>
<reference evidence="2" key="1">
    <citation type="submission" date="2020-07" db="EMBL/GenBank/DDBJ databases">
        <title>The High-quality genome of the commercially important snow crab, Chionoecetes opilio.</title>
        <authorList>
            <person name="Jeong J.-H."/>
            <person name="Ryu S."/>
        </authorList>
    </citation>
    <scope>NUCLEOTIDE SEQUENCE</scope>
    <source>
        <strain evidence="2">MADBK_172401_WGS</strain>
        <tissue evidence="2">Digestive gland</tissue>
    </source>
</reference>
<protein>
    <submittedName>
        <fullName evidence="2">Uncharacterized protein</fullName>
    </submittedName>
</protein>